<organism evidence="1">
    <name type="scientific">Arundo donax</name>
    <name type="common">Giant reed</name>
    <name type="synonym">Donax arundinaceus</name>
    <dbReference type="NCBI Taxonomy" id="35708"/>
    <lineage>
        <taxon>Eukaryota</taxon>
        <taxon>Viridiplantae</taxon>
        <taxon>Streptophyta</taxon>
        <taxon>Embryophyta</taxon>
        <taxon>Tracheophyta</taxon>
        <taxon>Spermatophyta</taxon>
        <taxon>Magnoliopsida</taxon>
        <taxon>Liliopsida</taxon>
        <taxon>Poales</taxon>
        <taxon>Poaceae</taxon>
        <taxon>PACMAD clade</taxon>
        <taxon>Arundinoideae</taxon>
        <taxon>Arundineae</taxon>
        <taxon>Arundo</taxon>
    </lineage>
</organism>
<protein>
    <submittedName>
        <fullName evidence="1">Uncharacterized protein</fullName>
    </submittedName>
</protein>
<reference evidence="1" key="1">
    <citation type="submission" date="2014-09" db="EMBL/GenBank/DDBJ databases">
        <authorList>
            <person name="Magalhaes I.L.F."/>
            <person name="Oliveira U."/>
            <person name="Santos F.R."/>
            <person name="Vidigal T.H.D.A."/>
            <person name="Brescovit A.D."/>
            <person name="Santos A.J."/>
        </authorList>
    </citation>
    <scope>NUCLEOTIDE SEQUENCE</scope>
    <source>
        <tissue evidence="1">Shoot tissue taken approximately 20 cm above the soil surface</tissue>
    </source>
</reference>
<name>A0A0A9F7P1_ARUDO</name>
<dbReference type="EMBL" id="GBRH01190662">
    <property type="protein sequence ID" value="JAE07234.1"/>
    <property type="molecule type" value="Transcribed_RNA"/>
</dbReference>
<reference evidence="1" key="2">
    <citation type="journal article" date="2015" name="Data Brief">
        <title>Shoot transcriptome of the giant reed, Arundo donax.</title>
        <authorList>
            <person name="Barrero R.A."/>
            <person name="Guerrero F.D."/>
            <person name="Moolhuijzen P."/>
            <person name="Goolsby J.A."/>
            <person name="Tidwell J."/>
            <person name="Bellgard S.E."/>
            <person name="Bellgard M.I."/>
        </authorList>
    </citation>
    <scope>NUCLEOTIDE SEQUENCE</scope>
    <source>
        <tissue evidence="1">Shoot tissue taken approximately 20 cm above the soil surface</tissue>
    </source>
</reference>
<proteinExistence type="predicted"/>
<accession>A0A0A9F7P1</accession>
<evidence type="ECO:0000313" key="1">
    <source>
        <dbReference type="EMBL" id="JAE07234.1"/>
    </source>
</evidence>
<sequence>MCPISFPCHITLLSANGFQQASQAPFGRVLVYERNGFWFLLETKKRF</sequence>
<dbReference type="AlphaFoldDB" id="A0A0A9F7P1"/>